<evidence type="ECO:0000313" key="8">
    <source>
        <dbReference type="Proteomes" id="UP001162741"/>
    </source>
</evidence>
<evidence type="ECO:0000256" key="5">
    <source>
        <dbReference type="ARBA" id="ARBA00023237"/>
    </source>
</evidence>
<comment type="subcellular location">
    <subcellularLocation>
        <location evidence="1">Cell outer membrane</location>
    </subcellularLocation>
</comment>
<dbReference type="InterPro" id="IPR012944">
    <property type="entry name" value="SusD_RagB_dom"/>
</dbReference>
<proteinExistence type="inferred from homology"/>
<reference evidence="7" key="1">
    <citation type="submission" date="2022-10" db="EMBL/GenBank/DDBJ databases">
        <title>Chitinophaga sp. nov., isolated from soil.</title>
        <authorList>
            <person name="Jeon C.O."/>
        </authorList>
    </citation>
    <scope>NUCLEOTIDE SEQUENCE</scope>
    <source>
        <strain evidence="7">R8</strain>
    </source>
</reference>
<sequence>MARPTASLFNSYTANDKRKAVTFMTSYVFNNVTTTLSISDADPAKAISFQKLWDRSAKTNGGEGTSRVALRYADVLLIYAEAANEANGVPTEDAYTALNKVRFRAGLNKLEGLTYEAFREAVWLERRLELTFENCRRFDLVRTGKLEAAVKAENSFNRNAQFESYHTLFPIPVSDMDANPLLEQNDGY</sequence>
<evidence type="ECO:0000256" key="4">
    <source>
        <dbReference type="ARBA" id="ARBA00023136"/>
    </source>
</evidence>
<organism evidence="7 8">
    <name type="scientific">Chitinophaga horti</name>
    <dbReference type="NCBI Taxonomy" id="2920382"/>
    <lineage>
        <taxon>Bacteria</taxon>
        <taxon>Pseudomonadati</taxon>
        <taxon>Bacteroidota</taxon>
        <taxon>Chitinophagia</taxon>
        <taxon>Chitinophagales</taxon>
        <taxon>Chitinophagaceae</taxon>
        <taxon>Chitinophaga</taxon>
    </lineage>
</organism>
<keyword evidence="5" id="KW-0998">Cell outer membrane</keyword>
<dbReference type="EMBL" id="CP107006">
    <property type="protein sequence ID" value="UYQ95979.1"/>
    <property type="molecule type" value="Genomic_DNA"/>
</dbReference>
<evidence type="ECO:0000256" key="1">
    <source>
        <dbReference type="ARBA" id="ARBA00004442"/>
    </source>
</evidence>
<keyword evidence="8" id="KW-1185">Reference proteome</keyword>
<comment type="similarity">
    <text evidence="2">Belongs to the SusD family.</text>
</comment>
<evidence type="ECO:0000256" key="3">
    <source>
        <dbReference type="ARBA" id="ARBA00022729"/>
    </source>
</evidence>
<feature type="domain" description="RagB/SusD" evidence="6">
    <location>
        <begin position="10"/>
        <end position="188"/>
    </location>
</feature>
<gene>
    <name evidence="7" type="ORF">MKQ68_13685</name>
</gene>
<dbReference type="SUPFAM" id="SSF48452">
    <property type="entry name" value="TPR-like"/>
    <property type="match status" value="1"/>
</dbReference>
<evidence type="ECO:0000313" key="7">
    <source>
        <dbReference type="EMBL" id="UYQ95979.1"/>
    </source>
</evidence>
<dbReference type="Pfam" id="PF07980">
    <property type="entry name" value="SusD_RagB"/>
    <property type="match status" value="1"/>
</dbReference>
<dbReference type="Proteomes" id="UP001162741">
    <property type="component" value="Chromosome"/>
</dbReference>
<keyword evidence="4" id="KW-0472">Membrane</keyword>
<evidence type="ECO:0000259" key="6">
    <source>
        <dbReference type="Pfam" id="PF07980"/>
    </source>
</evidence>
<accession>A0ABY6JCN7</accession>
<evidence type="ECO:0000256" key="2">
    <source>
        <dbReference type="ARBA" id="ARBA00006275"/>
    </source>
</evidence>
<protein>
    <submittedName>
        <fullName evidence="7">RagB/SusD family nutrient uptake outer membrane protein</fullName>
    </submittedName>
</protein>
<dbReference type="InterPro" id="IPR011990">
    <property type="entry name" value="TPR-like_helical_dom_sf"/>
</dbReference>
<name>A0ABY6JCN7_9BACT</name>
<dbReference type="Gene3D" id="1.25.40.390">
    <property type="match status" value="1"/>
</dbReference>
<keyword evidence="3" id="KW-0732">Signal</keyword>